<dbReference type="Gramene" id="OE9A027096T1">
    <property type="protein sequence ID" value="OE9A027096C1"/>
    <property type="gene ID" value="OE9A027096"/>
</dbReference>
<protein>
    <submittedName>
        <fullName evidence="1">Uncharacterized protein</fullName>
    </submittedName>
</protein>
<dbReference type="PANTHER" id="PTHR36800">
    <property type="entry name" value="POLYAMINE-MODULATED FACTOR 1-BINDING PROTEIN"/>
    <property type="match status" value="1"/>
</dbReference>
<accession>A0A8S0QWJ0</accession>
<dbReference type="Proteomes" id="UP000594638">
    <property type="component" value="Unassembled WGS sequence"/>
</dbReference>
<dbReference type="EMBL" id="CACTIH010001970">
    <property type="protein sequence ID" value="CAA2970352.1"/>
    <property type="molecule type" value="Genomic_DNA"/>
</dbReference>
<dbReference type="OrthoDB" id="778453at2759"/>
<proteinExistence type="predicted"/>
<comment type="caution">
    <text evidence="1">The sequence shown here is derived from an EMBL/GenBank/DDBJ whole genome shotgun (WGS) entry which is preliminary data.</text>
</comment>
<dbReference type="AlphaFoldDB" id="A0A8S0QWJ0"/>
<name>A0A8S0QWJ0_OLEEU</name>
<organism evidence="1 2">
    <name type="scientific">Olea europaea subsp. europaea</name>
    <dbReference type="NCBI Taxonomy" id="158383"/>
    <lineage>
        <taxon>Eukaryota</taxon>
        <taxon>Viridiplantae</taxon>
        <taxon>Streptophyta</taxon>
        <taxon>Embryophyta</taxon>
        <taxon>Tracheophyta</taxon>
        <taxon>Spermatophyta</taxon>
        <taxon>Magnoliopsida</taxon>
        <taxon>eudicotyledons</taxon>
        <taxon>Gunneridae</taxon>
        <taxon>Pentapetalae</taxon>
        <taxon>asterids</taxon>
        <taxon>lamiids</taxon>
        <taxon>Lamiales</taxon>
        <taxon>Oleaceae</taxon>
        <taxon>Oleeae</taxon>
        <taxon>Olea</taxon>
    </lineage>
</organism>
<evidence type="ECO:0000313" key="2">
    <source>
        <dbReference type="Proteomes" id="UP000594638"/>
    </source>
</evidence>
<sequence length="71" mass="8148">MKADLSQQLQVGMENMLKIAKEIDRNSAEILEDIKKSKDSALQRKKSLEDEEEHFRKAAFAALNMLNIDLD</sequence>
<gene>
    <name evidence="1" type="ORF">OLEA9_A027096</name>
</gene>
<keyword evidence="2" id="KW-1185">Reference proteome</keyword>
<dbReference type="PANTHER" id="PTHR36800:SF1">
    <property type="entry name" value="POLYAMINE-MODULATED FACTOR 1-BINDING PROTEIN"/>
    <property type="match status" value="1"/>
</dbReference>
<evidence type="ECO:0000313" key="1">
    <source>
        <dbReference type="EMBL" id="CAA2970352.1"/>
    </source>
</evidence>
<reference evidence="1 2" key="1">
    <citation type="submission" date="2019-12" db="EMBL/GenBank/DDBJ databases">
        <authorList>
            <person name="Alioto T."/>
            <person name="Alioto T."/>
            <person name="Gomez Garrido J."/>
        </authorList>
    </citation>
    <scope>NUCLEOTIDE SEQUENCE [LARGE SCALE GENOMIC DNA]</scope>
</reference>